<name>A0A9P8SLS0_9HYPO</name>
<gene>
    <name evidence="3" type="ORF">HRG_00445</name>
</gene>
<evidence type="ECO:0000259" key="2">
    <source>
        <dbReference type="PROSITE" id="PS50075"/>
    </source>
</evidence>
<reference evidence="3" key="1">
    <citation type="submission" date="2021-09" db="EMBL/GenBank/DDBJ databases">
        <title>A high-quality genome of the endoparasitic fungus Hirsutella rhossiliensis with a comparison of Hirsutella genomes reveals transposable elements contributing to genome size variation.</title>
        <authorList>
            <person name="Lin R."/>
            <person name="Jiao Y."/>
            <person name="Sun X."/>
            <person name="Ling J."/>
            <person name="Xie B."/>
            <person name="Cheng X."/>
        </authorList>
    </citation>
    <scope>NUCLEOTIDE SEQUENCE</scope>
    <source>
        <strain evidence="3">HR02</strain>
    </source>
</reference>
<accession>A0A9P8SLS0</accession>
<keyword evidence="4" id="KW-1185">Reference proteome</keyword>
<evidence type="ECO:0000313" key="4">
    <source>
        <dbReference type="Proteomes" id="UP000824596"/>
    </source>
</evidence>
<proteinExistence type="predicted"/>
<dbReference type="GO" id="GO:0043041">
    <property type="term" value="P:amino acid activation for nonribosomal peptide biosynthetic process"/>
    <property type="evidence" value="ECO:0007669"/>
    <property type="project" value="TreeGrafter"/>
</dbReference>
<dbReference type="PANTHER" id="PTHR45527:SF1">
    <property type="entry name" value="FATTY ACID SYNTHASE"/>
    <property type="match status" value="1"/>
</dbReference>
<evidence type="ECO:0000313" key="3">
    <source>
        <dbReference type="EMBL" id="KAH0967803.1"/>
    </source>
</evidence>
<dbReference type="AlphaFoldDB" id="A0A9P8SLS0"/>
<keyword evidence="1" id="KW-0436">Ligase</keyword>
<dbReference type="PROSITE" id="PS50075">
    <property type="entry name" value="CARRIER"/>
    <property type="match status" value="1"/>
</dbReference>
<protein>
    <submittedName>
        <fullName evidence="3">Phosphopantetheine attachment site domain-containing protein</fullName>
    </submittedName>
</protein>
<dbReference type="Gene3D" id="1.10.1200.10">
    <property type="entry name" value="ACP-like"/>
    <property type="match status" value="1"/>
</dbReference>
<dbReference type="GeneID" id="68349574"/>
<dbReference type="GO" id="GO:0005737">
    <property type="term" value="C:cytoplasm"/>
    <property type="evidence" value="ECO:0007669"/>
    <property type="project" value="TreeGrafter"/>
</dbReference>
<sequence length="138" mass="15509">MPQEIHLGSNFFHIGGDSIASMRAIAYARGLGIQAMVADVFQHPSLHELAKNCSQTLTRSPKDIPAFSLLSSHFDHALFVQDISPRYALDPMTIQDAYPYTRLQECLMFLTSKRPRDYIEQSVLELAQDLSLEGLRNA</sequence>
<organism evidence="3 4">
    <name type="scientific">Hirsutella rhossiliensis</name>
    <dbReference type="NCBI Taxonomy" id="111463"/>
    <lineage>
        <taxon>Eukaryota</taxon>
        <taxon>Fungi</taxon>
        <taxon>Dikarya</taxon>
        <taxon>Ascomycota</taxon>
        <taxon>Pezizomycotina</taxon>
        <taxon>Sordariomycetes</taxon>
        <taxon>Hypocreomycetidae</taxon>
        <taxon>Hypocreales</taxon>
        <taxon>Ophiocordycipitaceae</taxon>
        <taxon>Hirsutella</taxon>
    </lineage>
</organism>
<dbReference type="GO" id="GO:0044550">
    <property type="term" value="P:secondary metabolite biosynthetic process"/>
    <property type="evidence" value="ECO:0007669"/>
    <property type="project" value="TreeGrafter"/>
</dbReference>
<dbReference type="InterPro" id="IPR036736">
    <property type="entry name" value="ACP-like_sf"/>
</dbReference>
<feature type="domain" description="Carrier" evidence="2">
    <location>
        <begin position="1"/>
        <end position="57"/>
    </location>
</feature>
<dbReference type="PANTHER" id="PTHR45527">
    <property type="entry name" value="NONRIBOSOMAL PEPTIDE SYNTHETASE"/>
    <property type="match status" value="1"/>
</dbReference>
<dbReference type="GO" id="GO:0016874">
    <property type="term" value="F:ligase activity"/>
    <property type="evidence" value="ECO:0007669"/>
    <property type="project" value="UniProtKB-KW"/>
</dbReference>
<dbReference type="Pfam" id="PF00550">
    <property type="entry name" value="PP-binding"/>
    <property type="match status" value="1"/>
</dbReference>
<evidence type="ECO:0000256" key="1">
    <source>
        <dbReference type="ARBA" id="ARBA00022598"/>
    </source>
</evidence>
<dbReference type="SUPFAM" id="SSF47336">
    <property type="entry name" value="ACP-like"/>
    <property type="match status" value="1"/>
</dbReference>
<comment type="caution">
    <text evidence="3">The sequence shown here is derived from an EMBL/GenBank/DDBJ whole genome shotgun (WGS) entry which is preliminary data.</text>
</comment>
<dbReference type="InterPro" id="IPR009081">
    <property type="entry name" value="PP-bd_ACP"/>
</dbReference>
<dbReference type="EMBL" id="JAIZPD010000001">
    <property type="protein sequence ID" value="KAH0967803.1"/>
    <property type="molecule type" value="Genomic_DNA"/>
</dbReference>
<dbReference type="Proteomes" id="UP000824596">
    <property type="component" value="Unassembled WGS sequence"/>
</dbReference>
<dbReference type="GO" id="GO:0031177">
    <property type="term" value="F:phosphopantetheine binding"/>
    <property type="evidence" value="ECO:0007669"/>
    <property type="project" value="TreeGrafter"/>
</dbReference>
<dbReference type="OrthoDB" id="5153761at2759"/>
<dbReference type="RefSeq" id="XP_044725316.1">
    <property type="nucleotide sequence ID" value="XM_044858916.1"/>
</dbReference>